<accession>A0AAV9QGH9</accession>
<organism evidence="2 3">
    <name type="scientific">Vermiconidia calcicola</name>
    <dbReference type="NCBI Taxonomy" id="1690605"/>
    <lineage>
        <taxon>Eukaryota</taxon>
        <taxon>Fungi</taxon>
        <taxon>Dikarya</taxon>
        <taxon>Ascomycota</taxon>
        <taxon>Pezizomycotina</taxon>
        <taxon>Dothideomycetes</taxon>
        <taxon>Dothideomycetidae</taxon>
        <taxon>Mycosphaerellales</taxon>
        <taxon>Extremaceae</taxon>
        <taxon>Vermiconidia</taxon>
    </lineage>
</organism>
<evidence type="ECO:0000313" key="2">
    <source>
        <dbReference type="EMBL" id="KAK5543464.1"/>
    </source>
</evidence>
<reference evidence="2 3" key="1">
    <citation type="submission" date="2023-06" db="EMBL/GenBank/DDBJ databases">
        <title>Black Yeasts Isolated from many extreme environments.</title>
        <authorList>
            <person name="Coleine C."/>
            <person name="Stajich J.E."/>
            <person name="Selbmann L."/>
        </authorList>
    </citation>
    <scope>NUCLEOTIDE SEQUENCE [LARGE SCALE GENOMIC DNA]</scope>
    <source>
        <strain evidence="2 3">CCFEE 5887</strain>
    </source>
</reference>
<keyword evidence="3" id="KW-1185">Reference proteome</keyword>
<dbReference type="PANTHER" id="PTHR33112:SF16">
    <property type="entry name" value="HETEROKARYON INCOMPATIBILITY DOMAIN-CONTAINING PROTEIN"/>
    <property type="match status" value="1"/>
</dbReference>
<evidence type="ECO:0000259" key="1">
    <source>
        <dbReference type="Pfam" id="PF06985"/>
    </source>
</evidence>
<protein>
    <recommendedName>
        <fullName evidence="1">Heterokaryon incompatibility domain-containing protein</fullName>
    </recommendedName>
</protein>
<dbReference type="PANTHER" id="PTHR33112">
    <property type="entry name" value="DOMAIN PROTEIN, PUTATIVE-RELATED"/>
    <property type="match status" value="1"/>
</dbReference>
<gene>
    <name evidence="2" type="ORF">LTR25_001078</name>
</gene>
<name>A0AAV9QGH9_9PEZI</name>
<sequence>MDSDSLHGLCEFCRQINVNTIVPYFPPDLGNGIVEVCLHHQPTYNALQKSAETCPLCQLFYAALDRKNASRNPPEAFKAHEKSHIWLVSGDQAFSDLRQPKGLYYLRVNVGSGALIKEADFNITTRPDDPLALCGDVVGRTIQANYGLKECSKRVAEWLHTCESEHEECRNPVIAQPDGVDANILSHERRDLPLPTRLVDVSSSSEDGLTVYLRNTVGLQGAYCALSYSWGRSKSFKTTRATYQSRLDGFSVDELPTTIRDAVLLTRSLGFRYLWVDALCIMQDDKNDWAVQSSNMDKIYGLATITIAAASCTDKWNKLFPLRKSSNSVPVMSSCSTGRASGTMILSDRDGSFEEVLDRCPLASRAWTLQERALSRRTIHFAIDQMYCATFKEILRRWWNTVGDYTQRDLFAASDKLPALAGLASQFHRLTGATYVAGLWLEDFPMALLWNTVVGRFSKTGHSVEQWRAPSWSWASIDGASNCVGDRILVSKESTLVEQLEILSFDVALTSTENPFGEVANAKLRVRGKVQRASRGVEKKQYDYGGFTGNIELGYPVKL</sequence>
<dbReference type="EMBL" id="JAXLQG010000002">
    <property type="protein sequence ID" value="KAK5543464.1"/>
    <property type="molecule type" value="Genomic_DNA"/>
</dbReference>
<evidence type="ECO:0000313" key="3">
    <source>
        <dbReference type="Proteomes" id="UP001345827"/>
    </source>
</evidence>
<dbReference type="InterPro" id="IPR010730">
    <property type="entry name" value="HET"/>
</dbReference>
<dbReference type="Pfam" id="PF06985">
    <property type="entry name" value="HET"/>
    <property type="match status" value="1"/>
</dbReference>
<dbReference type="AlphaFoldDB" id="A0AAV9QGH9"/>
<proteinExistence type="predicted"/>
<dbReference type="Proteomes" id="UP001345827">
    <property type="component" value="Unassembled WGS sequence"/>
</dbReference>
<comment type="caution">
    <text evidence="2">The sequence shown here is derived from an EMBL/GenBank/DDBJ whole genome shotgun (WGS) entry which is preliminary data.</text>
</comment>
<feature type="domain" description="Heterokaryon incompatibility" evidence="1">
    <location>
        <begin position="223"/>
        <end position="371"/>
    </location>
</feature>